<proteinExistence type="predicted"/>
<dbReference type="OrthoDB" id="1098987at2"/>
<comment type="caution">
    <text evidence="4">The sequence shown here is derived from an EMBL/GenBank/DDBJ whole genome shotgun (WGS) entry which is preliminary data.</text>
</comment>
<evidence type="ECO:0000313" key="4">
    <source>
        <dbReference type="EMBL" id="RIH65026.1"/>
    </source>
</evidence>
<protein>
    <submittedName>
        <fullName evidence="4">DUF4974 domain-containing protein</fullName>
    </submittedName>
</protein>
<dbReference type="InterPro" id="IPR012373">
    <property type="entry name" value="Ferrdict_sens_TM"/>
</dbReference>
<evidence type="ECO:0000259" key="2">
    <source>
        <dbReference type="Pfam" id="PF04773"/>
    </source>
</evidence>
<keyword evidence="5" id="KW-1185">Reference proteome</keyword>
<dbReference type="EMBL" id="QWET01000007">
    <property type="protein sequence ID" value="RIH65026.1"/>
    <property type="molecule type" value="Genomic_DNA"/>
</dbReference>
<dbReference type="PANTHER" id="PTHR30273">
    <property type="entry name" value="PERIPLASMIC SIGNAL SENSOR AND SIGMA FACTOR ACTIVATOR FECR-RELATED"/>
    <property type="match status" value="1"/>
</dbReference>
<organism evidence="4 5">
    <name type="scientific">Mariniphaga sediminis</name>
    <dbReference type="NCBI Taxonomy" id="1628158"/>
    <lineage>
        <taxon>Bacteria</taxon>
        <taxon>Pseudomonadati</taxon>
        <taxon>Bacteroidota</taxon>
        <taxon>Bacteroidia</taxon>
        <taxon>Marinilabiliales</taxon>
        <taxon>Prolixibacteraceae</taxon>
        <taxon>Mariniphaga</taxon>
    </lineage>
</organism>
<dbReference type="InterPro" id="IPR006860">
    <property type="entry name" value="FecR"/>
</dbReference>
<dbReference type="PANTHER" id="PTHR30273:SF2">
    <property type="entry name" value="PROTEIN FECR"/>
    <property type="match status" value="1"/>
</dbReference>
<name>A0A399D0N5_9BACT</name>
<feature type="domain" description="FecR protein" evidence="2">
    <location>
        <begin position="128"/>
        <end position="226"/>
    </location>
</feature>
<accession>A0A399D0N5</accession>
<dbReference type="Pfam" id="PF04773">
    <property type="entry name" value="FecR"/>
    <property type="match status" value="1"/>
</dbReference>
<feature type="domain" description="Protein FecR C-terminal" evidence="3">
    <location>
        <begin position="272"/>
        <end position="340"/>
    </location>
</feature>
<feature type="transmembrane region" description="Helical" evidence="1">
    <location>
        <begin position="95"/>
        <end position="115"/>
    </location>
</feature>
<dbReference type="Gene3D" id="2.60.120.1440">
    <property type="match status" value="1"/>
</dbReference>
<dbReference type="GO" id="GO:0016989">
    <property type="term" value="F:sigma factor antagonist activity"/>
    <property type="evidence" value="ECO:0007669"/>
    <property type="project" value="TreeGrafter"/>
</dbReference>
<evidence type="ECO:0000256" key="1">
    <source>
        <dbReference type="SAM" id="Phobius"/>
    </source>
</evidence>
<dbReference type="AlphaFoldDB" id="A0A399D0N5"/>
<dbReference type="RefSeq" id="WP_119349951.1">
    <property type="nucleotide sequence ID" value="NZ_QWET01000007.1"/>
</dbReference>
<sequence length="343" mass="39079">MQKSNNIKEIVEKYVRGESNRKELEKAMELFADPNRNLGIRPVLFRYWEKEEESKIKELPPLSNPEMILDKIHHRIHLGATNNPRSSSGKWTVNFLKVAAILILGLVIGLLIHNLQKSEPIYYTAIAPKGSISQMILPDSTIVFLNAGSELKYTETQGTFLLSGIQKQRTVFLSGEAWFDVTRNEKKPFVVHTPLYDVKVLGTQFNVKAYPKDNEVTTTLEKGSVQITSFANGTTDKPQTLQPGEQLAYRPNEGITVQTVIPKMFTAWKDNKLIFINMNLKELFVLLERKYGVDIEVADNVVLNYHYDSTITDESILEVLDLIAETLPIRYKIEGQTVIIQKR</sequence>
<dbReference type="Proteomes" id="UP000266441">
    <property type="component" value="Unassembled WGS sequence"/>
</dbReference>
<dbReference type="PIRSF" id="PIRSF018266">
    <property type="entry name" value="FecR"/>
    <property type="match status" value="1"/>
</dbReference>
<dbReference type="Gene3D" id="3.55.50.30">
    <property type="match status" value="1"/>
</dbReference>
<keyword evidence="1" id="KW-1133">Transmembrane helix</keyword>
<dbReference type="InterPro" id="IPR032508">
    <property type="entry name" value="FecR_C"/>
</dbReference>
<keyword evidence="1" id="KW-0812">Transmembrane</keyword>
<reference evidence="4 5" key="1">
    <citation type="journal article" date="2015" name="Int. J. Syst. Evol. Microbiol.">
        <title>Mariniphaga sediminis sp. nov., isolated from coastal sediment.</title>
        <authorList>
            <person name="Wang F.Q."/>
            <person name="Shen Q.Y."/>
            <person name="Chen G.J."/>
            <person name="Du Z.J."/>
        </authorList>
    </citation>
    <scope>NUCLEOTIDE SEQUENCE [LARGE SCALE GENOMIC DNA]</scope>
    <source>
        <strain evidence="4 5">SY21</strain>
    </source>
</reference>
<gene>
    <name evidence="4" type="ORF">D1164_10580</name>
</gene>
<evidence type="ECO:0000259" key="3">
    <source>
        <dbReference type="Pfam" id="PF16344"/>
    </source>
</evidence>
<evidence type="ECO:0000313" key="5">
    <source>
        <dbReference type="Proteomes" id="UP000266441"/>
    </source>
</evidence>
<dbReference type="Pfam" id="PF16344">
    <property type="entry name" value="FecR_C"/>
    <property type="match status" value="1"/>
</dbReference>
<keyword evidence="1" id="KW-0472">Membrane</keyword>